<evidence type="ECO:0000256" key="1">
    <source>
        <dbReference type="ARBA" id="ARBA00004584"/>
    </source>
</evidence>
<proteinExistence type="inferred from homology"/>
<comment type="similarity">
    <text evidence="2">Belongs to the NUF2 family.</text>
</comment>
<dbReference type="InterPro" id="IPR038275">
    <property type="entry name" value="Nuf2_N_sf"/>
</dbReference>
<organism evidence="11 13">
    <name type="scientific">Punica granatum</name>
    <name type="common">Pomegranate</name>
    <dbReference type="NCBI Taxonomy" id="22663"/>
    <lineage>
        <taxon>Eukaryota</taxon>
        <taxon>Viridiplantae</taxon>
        <taxon>Streptophyta</taxon>
        <taxon>Embryophyta</taxon>
        <taxon>Tracheophyta</taxon>
        <taxon>Spermatophyta</taxon>
        <taxon>Magnoliopsida</taxon>
        <taxon>eudicotyledons</taxon>
        <taxon>Gunneridae</taxon>
        <taxon>Pentapetalae</taxon>
        <taxon>rosids</taxon>
        <taxon>malvids</taxon>
        <taxon>Myrtales</taxon>
        <taxon>Lythraceae</taxon>
        <taxon>Punica</taxon>
    </lineage>
</organism>
<evidence type="ECO:0000256" key="9">
    <source>
        <dbReference type="SAM" id="Coils"/>
    </source>
</evidence>
<gene>
    <name evidence="11" type="ORF">CDL15_Pgr027691</name>
    <name evidence="12" type="ORF">CRG98_004614</name>
</gene>
<comment type="caution">
    <text evidence="11">The sequence shown here is derived from an EMBL/GenBank/DDBJ whole genome shotgun (WGS) entry which is preliminary data.</text>
</comment>
<evidence type="ECO:0000313" key="14">
    <source>
        <dbReference type="Proteomes" id="UP000233551"/>
    </source>
</evidence>
<dbReference type="EMBL" id="MTKT01001287">
    <property type="protein sequence ID" value="OWM84904.1"/>
    <property type="molecule type" value="Genomic_DNA"/>
</dbReference>
<feature type="coiled-coil region" evidence="9">
    <location>
        <begin position="142"/>
        <end position="211"/>
    </location>
</feature>
<comment type="subcellular location">
    <subcellularLocation>
        <location evidence="1">Chromosome</location>
        <location evidence="1">Centromere</location>
    </subcellularLocation>
</comment>
<dbReference type="Gene3D" id="1.10.418.60">
    <property type="entry name" value="Ncd80 complex, Nuf2 subunit"/>
    <property type="match status" value="1"/>
</dbReference>
<dbReference type="GO" id="GO:0031262">
    <property type="term" value="C:Ndc80 complex"/>
    <property type="evidence" value="ECO:0007669"/>
    <property type="project" value="InterPro"/>
</dbReference>
<evidence type="ECO:0000313" key="13">
    <source>
        <dbReference type="Proteomes" id="UP000197138"/>
    </source>
</evidence>
<reference evidence="13" key="1">
    <citation type="journal article" date="2017" name="Plant J.">
        <title>The pomegranate (Punica granatum L.) genome and the genomics of punicalagin biosynthesis.</title>
        <authorList>
            <person name="Qin G."/>
            <person name="Xu C."/>
            <person name="Ming R."/>
            <person name="Tang H."/>
            <person name="Guyot R."/>
            <person name="Kramer E.M."/>
            <person name="Hu Y."/>
            <person name="Yi X."/>
            <person name="Qi Y."/>
            <person name="Xu X."/>
            <person name="Gao Z."/>
            <person name="Pan H."/>
            <person name="Jian J."/>
            <person name="Tian Y."/>
            <person name="Yue Z."/>
            <person name="Xu Y."/>
        </authorList>
    </citation>
    <scope>NUCLEOTIDE SEQUENCE [LARGE SCALE GENOMIC DNA]</scope>
    <source>
        <strain evidence="13">cv. Dabenzi</strain>
    </source>
</reference>
<name>A0A218XJ14_PUNGR</name>
<keyword evidence="8" id="KW-0137">Centromere</keyword>
<evidence type="ECO:0000256" key="8">
    <source>
        <dbReference type="ARBA" id="ARBA00023328"/>
    </source>
</evidence>
<dbReference type="STRING" id="22663.A0A218XJ14"/>
<dbReference type="InterPro" id="IPR005549">
    <property type="entry name" value="Kinetochore_Nuf2_N"/>
</dbReference>
<keyword evidence="4" id="KW-0132">Cell division</keyword>
<dbReference type="PANTHER" id="PTHR48441:SF1">
    <property type="entry name" value="NT-3"/>
    <property type="match status" value="1"/>
</dbReference>
<feature type="coiled-coil region" evidence="9">
    <location>
        <begin position="334"/>
        <end position="383"/>
    </location>
</feature>
<dbReference type="Pfam" id="PF03800">
    <property type="entry name" value="Nuf2"/>
    <property type="match status" value="1"/>
</dbReference>
<dbReference type="GeneID" id="116206448"/>
<reference evidence="12 14" key="3">
    <citation type="submission" date="2017-11" db="EMBL/GenBank/DDBJ databases">
        <title>De-novo sequencing of pomegranate (Punica granatum L.) genome.</title>
        <authorList>
            <person name="Akparov Z."/>
            <person name="Amiraslanov A."/>
            <person name="Hajiyeva S."/>
            <person name="Abbasov M."/>
            <person name="Kaur K."/>
            <person name="Hamwieh A."/>
            <person name="Solovyev V."/>
            <person name="Salamov A."/>
            <person name="Braich B."/>
            <person name="Kosarev P."/>
            <person name="Mahmoud A."/>
            <person name="Hajiyev E."/>
            <person name="Babayeva S."/>
            <person name="Izzatullayeva V."/>
            <person name="Mammadov A."/>
            <person name="Mammadov A."/>
            <person name="Sharifova S."/>
            <person name="Ojaghi J."/>
            <person name="Eynullazada K."/>
            <person name="Bayramov B."/>
            <person name="Abdulazimova A."/>
            <person name="Shahmuradov I."/>
        </authorList>
    </citation>
    <scope>NUCLEOTIDE SEQUENCE [LARGE SCALE GENOMIC DNA]</scope>
    <source>
        <strain evidence="12">AG2017</strain>
        <strain evidence="14">cv. AG2017</strain>
        <tissue evidence="12">Leaf</tissue>
    </source>
</reference>
<dbReference type="Proteomes" id="UP000197138">
    <property type="component" value="Unassembled WGS sequence"/>
</dbReference>
<dbReference type="Proteomes" id="UP000233551">
    <property type="component" value="Unassembled WGS sequence"/>
</dbReference>
<evidence type="ECO:0000256" key="7">
    <source>
        <dbReference type="ARBA" id="ARBA00023306"/>
    </source>
</evidence>
<feature type="domain" description="Kinetochore protein Nuf2 N-terminal" evidence="10">
    <location>
        <begin position="4"/>
        <end position="142"/>
    </location>
</feature>
<evidence type="ECO:0000256" key="2">
    <source>
        <dbReference type="ARBA" id="ARBA00005498"/>
    </source>
</evidence>
<reference evidence="11" key="2">
    <citation type="submission" date="2017-06" db="EMBL/GenBank/DDBJ databases">
        <title>The pomegranate genome and the genomics of punicalagin biosynthesis.</title>
        <authorList>
            <person name="Xu C."/>
        </authorList>
    </citation>
    <scope>NUCLEOTIDE SEQUENCE [LARGE SCALE GENOMIC DNA]</scope>
    <source>
        <tissue evidence="11">Fresh leaf</tissue>
    </source>
</reference>
<dbReference type="OrthoDB" id="8194677at2759"/>
<sequence>MSRFEYPRLTRSEIVSFLTESQIIPNITERHLADPSPDFVSDLYTQLLVYLDFFQEEDGQMEFAALERLENPDFHVESLRRMNLCSKIRELIASLECPKKFTLKDLTTPDADRTEIFVSAILNFCFHKDNKMNLIRPIIEELNDLDVQQKECEDKISQLNAEIAENNEAREQELPLVQELEVNIRQLNQKVKELNNQQMSLRTAYRKLKDQGAELNEKISSAEYSLVQSVQENAMLRSEIVQSPDKLQRALEEKKSARQEAINAAKLAKDSFEDKNAVLEIYTKTHKKMSKHLTQMQKILEQANSAKTIEKDVKALKAKLSDEGVLDKQLDAKLVELQGRVEHLDELRRTLEKERDAKCEEANQELNNVKLEMESRRHELELRQRKVEAVLEEVDAITSRTNTVKESCAAKEQELLHKNEEVMKEFHQYLCSIGALLPTAEA</sequence>
<evidence type="ECO:0000256" key="4">
    <source>
        <dbReference type="ARBA" id="ARBA00022618"/>
    </source>
</evidence>
<evidence type="ECO:0000256" key="5">
    <source>
        <dbReference type="ARBA" id="ARBA00022776"/>
    </source>
</evidence>
<evidence type="ECO:0000259" key="10">
    <source>
        <dbReference type="Pfam" id="PF03800"/>
    </source>
</evidence>
<evidence type="ECO:0000256" key="3">
    <source>
        <dbReference type="ARBA" id="ARBA00022454"/>
    </source>
</evidence>
<evidence type="ECO:0000313" key="12">
    <source>
        <dbReference type="EMBL" id="PKI74842.1"/>
    </source>
</evidence>
<evidence type="ECO:0000256" key="6">
    <source>
        <dbReference type="ARBA" id="ARBA00023054"/>
    </source>
</evidence>
<dbReference type="EMBL" id="PGOL01000189">
    <property type="protein sequence ID" value="PKI74842.1"/>
    <property type="molecule type" value="Genomic_DNA"/>
</dbReference>
<keyword evidence="6 9" id="KW-0175">Coiled coil</keyword>
<dbReference type="GO" id="GO:0051301">
    <property type="term" value="P:cell division"/>
    <property type="evidence" value="ECO:0007669"/>
    <property type="project" value="UniProtKB-KW"/>
</dbReference>
<keyword evidence="14" id="KW-1185">Reference proteome</keyword>
<keyword evidence="7" id="KW-0131">Cell cycle</keyword>
<protein>
    <recommendedName>
        <fullName evidence="10">Kinetochore protein Nuf2 N-terminal domain-containing protein</fullName>
    </recommendedName>
</protein>
<accession>A0A218XJ14</accession>
<dbReference type="AlphaFoldDB" id="A0A218XJ14"/>
<keyword evidence="5" id="KW-0498">Mitosis</keyword>
<evidence type="ECO:0000313" key="11">
    <source>
        <dbReference type="EMBL" id="OWM84904.1"/>
    </source>
</evidence>
<dbReference type="PANTHER" id="PTHR48441">
    <property type="match status" value="1"/>
</dbReference>
<keyword evidence="3" id="KW-0158">Chromosome</keyword>